<evidence type="ECO:0000256" key="3">
    <source>
        <dbReference type="SAM" id="Phobius"/>
    </source>
</evidence>
<keyword evidence="3" id="KW-0472">Membrane</keyword>
<feature type="region of interest" description="Disordered" evidence="2">
    <location>
        <begin position="59"/>
        <end position="112"/>
    </location>
</feature>
<feature type="domain" description="DUF4349" evidence="4">
    <location>
        <begin position="110"/>
        <end position="316"/>
    </location>
</feature>
<proteinExistence type="predicted"/>
<feature type="transmembrane region" description="Helical" evidence="3">
    <location>
        <begin position="297"/>
        <end position="318"/>
    </location>
</feature>
<sequence>MSTPTLHDDRVEKMRMSVMHRVDQDVTRRGRRARTTIGLAAASVLVVGLGGYAVESLSSDQQLSSAPDQSAGGASASRDAAAPERTRLDAAPQDGRSLRNEQGAEADVDRQVVTTGSASVTVTRPRSTVQQLSTWVESIGGRIDDRSESGRGDDASASVTVRVPSAKVTATIDRLDSYGTVDDVSLQNTDVTAEARDLDARIDALRLSIDRLTAILGSATSSRDVIQAESALTDRQKQLESLQAERKGIADQVSLSTITITFSQRATADSVEPGGFTGGLRDGWNGLVGAVNRGVEVVGVLLPWAAIAAVGLLVVRLVRRRRRSWN</sequence>
<keyword evidence="1" id="KW-0175">Coiled coil</keyword>
<keyword evidence="3" id="KW-0812">Transmembrane</keyword>
<feature type="compositionally biased region" description="Low complexity" evidence="2">
    <location>
        <begin position="70"/>
        <end position="80"/>
    </location>
</feature>
<evidence type="ECO:0000259" key="4">
    <source>
        <dbReference type="Pfam" id="PF14257"/>
    </source>
</evidence>
<dbReference type="InterPro" id="IPR025645">
    <property type="entry name" value="DUF4349"/>
</dbReference>
<evidence type="ECO:0000313" key="5">
    <source>
        <dbReference type="EMBL" id="REK73900.1"/>
    </source>
</evidence>
<dbReference type="RefSeq" id="WP_119704009.1">
    <property type="nucleotide sequence ID" value="NZ_JBHSOI010000001.1"/>
</dbReference>
<accession>A0A371PER9</accession>
<feature type="transmembrane region" description="Helical" evidence="3">
    <location>
        <begin position="37"/>
        <end position="54"/>
    </location>
</feature>
<gene>
    <name evidence="5" type="ORF">DX116_10415</name>
</gene>
<dbReference type="OrthoDB" id="186919at2"/>
<comment type="caution">
    <text evidence="5">The sequence shown here is derived from an EMBL/GenBank/DDBJ whole genome shotgun (WGS) entry which is preliminary data.</text>
</comment>
<feature type="coiled-coil region" evidence="1">
    <location>
        <begin position="225"/>
        <end position="252"/>
    </location>
</feature>
<dbReference type="Proteomes" id="UP000265581">
    <property type="component" value="Unassembled WGS sequence"/>
</dbReference>
<dbReference type="EMBL" id="QUBR01000001">
    <property type="protein sequence ID" value="REK73900.1"/>
    <property type="molecule type" value="Genomic_DNA"/>
</dbReference>
<feature type="compositionally biased region" description="Polar residues" evidence="2">
    <location>
        <begin position="59"/>
        <end position="68"/>
    </location>
</feature>
<reference evidence="5 6" key="1">
    <citation type="submission" date="2018-08" db="EMBL/GenBank/DDBJ databases">
        <title>Aeromicrobium sp. M2KJ-4, whole genome shotgun sequence.</title>
        <authorList>
            <person name="Tuo L."/>
        </authorList>
    </citation>
    <scope>NUCLEOTIDE SEQUENCE [LARGE SCALE GENOMIC DNA]</scope>
    <source>
        <strain evidence="5 6">M2KJ-4</strain>
    </source>
</reference>
<dbReference type="Pfam" id="PF14257">
    <property type="entry name" value="DUF4349"/>
    <property type="match status" value="1"/>
</dbReference>
<keyword evidence="3" id="KW-1133">Transmembrane helix</keyword>
<keyword evidence="6" id="KW-1185">Reference proteome</keyword>
<evidence type="ECO:0000256" key="1">
    <source>
        <dbReference type="SAM" id="Coils"/>
    </source>
</evidence>
<dbReference type="AlphaFoldDB" id="A0A371PER9"/>
<protein>
    <submittedName>
        <fullName evidence="5">DUF4349 domain-containing protein</fullName>
    </submittedName>
</protein>
<evidence type="ECO:0000313" key="6">
    <source>
        <dbReference type="Proteomes" id="UP000265581"/>
    </source>
</evidence>
<organism evidence="5 6">
    <name type="scientific">Aeromicrobium endophyticum</name>
    <dbReference type="NCBI Taxonomy" id="2292704"/>
    <lineage>
        <taxon>Bacteria</taxon>
        <taxon>Bacillati</taxon>
        <taxon>Actinomycetota</taxon>
        <taxon>Actinomycetes</taxon>
        <taxon>Propionibacteriales</taxon>
        <taxon>Nocardioidaceae</taxon>
        <taxon>Aeromicrobium</taxon>
    </lineage>
</organism>
<name>A0A371PER9_9ACTN</name>
<evidence type="ECO:0000256" key="2">
    <source>
        <dbReference type="SAM" id="MobiDB-lite"/>
    </source>
</evidence>